<dbReference type="AlphaFoldDB" id="A0A941D910"/>
<dbReference type="Proteomes" id="UP000677016">
    <property type="component" value="Unassembled WGS sequence"/>
</dbReference>
<protein>
    <recommendedName>
        <fullName evidence="5">AtpZ/AtpI family protein</fullName>
    </recommendedName>
</protein>
<keyword evidence="2" id="KW-0812">Transmembrane</keyword>
<evidence type="ECO:0000313" key="3">
    <source>
        <dbReference type="EMBL" id="MBR7743726.1"/>
    </source>
</evidence>
<name>A0A941D910_9MICO</name>
<sequence>MSERHLSDAEHRQGPSEFVSADAMGATAVAYLVTGPMVFGGLGLLADHLLGIRGLVVLGILGGMALSVYTIWLRYGMTGTDPQGSDESRADTTHEETL</sequence>
<evidence type="ECO:0008006" key="5">
    <source>
        <dbReference type="Google" id="ProtNLM"/>
    </source>
</evidence>
<feature type="region of interest" description="Disordered" evidence="1">
    <location>
        <begin position="78"/>
        <end position="98"/>
    </location>
</feature>
<organism evidence="3 4">
    <name type="scientific">Phycicoccus avicenniae</name>
    <dbReference type="NCBI Taxonomy" id="2828860"/>
    <lineage>
        <taxon>Bacteria</taxon>
        <taxon>Bacillati</taxon>
        <taxon>Actinomycetota</taxon>
        <taxon>Actinomycetes</taxon>
        <taxon>Micrococcales</taxon>
        <taxon>Intrasporangiaceae</taxon>
        <taxon>Phycicoccus</taxon>
    </lineage>
</organism>
<evidence type="ECO:0000256" key="1">
    <source>
        <dbReference type="SAM" id="MobiDB-lite"/>
    </source>
</evidence>
<reference evidence="3" key="1">
    <citation type="submission" date="2021-04" db="EMBL/GenBank/DDBJ databases">
        <title>Phycicoccus avicenniae sp. nov., a novel endophytic actinomycetes isolated from branch of Avicennia mariana.</title>
        <authorList>
            <person name="Tuo L."/>
        </authorList>
    </citation>
    <scope>NUCLEOTIDE SEQUENCE</scope>
    <source>
        <strain evidence="3">BSK3Z-2</strain>
    </source>
</reference>
<keyword evidence="2" id="KW-0472">Membrane</keyword>
<comment type="caution">
    <text evidence="3">The sequence shown here is derived from an EMBL/GenBank/DDBJ whole genome shotgun (WGS) entry which is preliminary data.</text>
</comment>
<dbReference type="EMBL" id="JAGSNF010000015">
    <property type="protein sequence ID" value="MBR7743726.1"/>
    <property type="molecule type" value="Genomic_DNA"/>
</dbReference>
<evidence type="ECO:0000256" key="2">
    <source>
        <dbReference type="SAM" id="Phobius"/>
    </source>
</evidence>
<proteinExistence type="predicted"/>
<evidence type="ECO:0000313" key="4">
    <source>
        <dbReference type="Proteomes" id="UP000677016"/>
    </source>
</evidence>
<gene>
    <name evidence="3" type="ORF">KC207_10535</name>
</gene>
<keyword evidence="2" id="KW-1133">Transmembrane helix</keyword>
<dbReference type="RefSeq" id="WP_211602988.1">
    <property type="nucleotide sequence ID" value="NZ_JAGSNF010000015.1"/>
</dbReference>
<feature type="compositionally biased region" description="Basic and acidic residues" evidence="1">
    <location>
        <begin position="86"/>
        <end position="98"/>
    </location>
</feature>
<feature type="transmembrane region" description="Helical" evidence="2">
    <location>
        <begin position="23"/>
        <end position="45"/>
    </location>
</feature>
<keyword evidence="4" id="KW-1185">Reference proteome</keyword>
<accession>A0A941D910</accession>
<feature type="transmembrane region" description="Helical" evidence="2">
    <location>
        <begin position="52"/>
        <end position="72"/>
    </location>
</feature>